<keyword evidence="4" id="KW-1185">Reference proteome</keyword>
<gene>
    <name evidence="3" type="ORF">AGOR_G00024980</name>
</gene>
<dbReference type="OrthoDB" id="116883at2759"/>
<sequence length="348" mass="39535">MVIMGIKTKAVVAIVIILVLLGSLWLQGGLENHWKSCLNGFSQENEPVITMLNDTDSERDIKNIPLRECPGQDFQISRLLSHLLSAPMPPSDVLLPPYLSSWDELIKFMDALGPMVGLISQEIEGKTSIIRDLAREDAERQKVGLRDEEKGQKEEGDHPHAQMHRGSYGNSKLIQDKLGPQTGNSDPIRTEEKDVDIQEWDYPDFSESYLSVRSMIRVELSQGLVNFEEQTNSGCRTLLRLHRALLWLQLFLKKLGEKPVDGGKLRSPSDLCREAYHQTLAHHHSWLVRRAAELAFMAMPDRRFFFKLVCVQNQDEAATVLNRVVKAIGEVYQRTQVALEENDMLNLP</sequence>
<name>A0A8T3E3L7_9TELE</name>
<dbReference type="Proteomes" id="UP000829720">
    <property type="component" value="Unassembled WGS sequence"/>
</dbReference>
<dbReference type="GO" id="GO:1902388">
    <property type="term" value="F:ceramide 1-phosphate transfer activity"/>
    <property type="evidence" value="ECO:0007669"/>
    <property type="project" value="TreeGrafter"/>
</dbReference>
<feature type="compositionally biased region" description="Basic and acidic residues" evidence="1">
    <location>
        <begin position="138"/>
        <end position="160"/>
    </location>
</feature>
<dbReference type="InterPro" id="IPR014830">
    <property type="entry name" value="Glycolipid_transfer_prot_dom"/>
</dbReference>
<dbReference type="GO" id="GO:1902387">
    <property type="term" value="F:ceramide 1-phosphate binding"/>
    <property type="evidence" value="ECO:0007669"/>
    <property type="project" value="TreeGrafter"/>
</dbReference>
<evidence type="ECO:0000259" key="2">
    <source>
        <dbReference type="Pfam" id="PF08718"/>
    </source>
</evidence>
<evidence type="ECO:0000313" key="3">
    <source>
        <dbReference type="EMBL" id="KAI1903220.1"/>
    </source>
</evidence>
<evidence type="ECO:0000313" key="4">
    <source>
        <dbReference type="Proteomes" id="UP000829720"/>
    </source>
</evidence>
<feature type="region of interest" description="Disordered" evidence="1">
    <location>
        <begin position="138"/>
        <end position="192"/>
    </location>
</feature>
<dbReference type="InterPro" id="IPR036497">
    <property type="entry name" value="GLTP_sf"/>
</dbReference>
<dbReference type="GO" id="GO:0016020">
    <property type="term" value="C:membrane"/>
    <property type="evidence" value="ECO:0007669"/>
    <property type="project" value="TreeGrafter"/>
</dbReference>
<dbReference type="AlphaFoldDB" id="A0A8T3E3L7"/>
<dbReference type="Pfam" id="PF08718">
    <property type="entry name" value="GLTP"/>
    <property type="match status" value="2"/>
</dbReference>
<feature type="domain" description="Glycolipid transfer protein" evidence="2">
    <location>
        <begin position="95"/>
        <end position="142"/>
    </location>
</feature>
<organism evidence="3 4">
    <name type="scientific">Albula goreensis</name>
    <dbReference type="NCBI Taxonomy" id="1534307"/>
    <lineage>
        <taxon>Eukaryota</taxon>
        <taxon>Metazoa</taxon>
        <taxon>Chordata</taxon>
        <taxon>Craniata</taxon>
        <taxon>Vertebrata</taxon>
        <taxon>Euteleostomi</taxon>
        <taxon>Actinopterygii</taxon>
        <taxon>Neopterygii</taxon>
        <taxon>Teleostei</taxon>
        <taxon>Albuliformes</taxon>
        <taxon>Albulidae</taxon>
        <taxon>Albula</taxon>
    </lineage>
</organism>
<dbReference type="PANTHER" id="PTHR10219:SF93">
    <property type="entry name" value="CERAMIDE-1-PHOSPHATE TRANSFER PROTEIN"/>
    <property type="match status" value="1"/>
</dbReference>
<protein>
    <recommendedName>
        <fullName evidence="2">Glycolipid transfer protein domain-containing protein</fullName>
    </recommendedName>
</protein>
<proteinExistence type="predicted"/>
<reference evidence="3" key="1">
    <citation type="submission" date="2021-01" db="EMBL/GenBank/DDBJ databases">
        <authorList>
            <person name="Zahm M."/>
            <person name="Roques C."/>
            <person name="Cabau C."/>
            <person name="Klopp C."/>
            <person name="Donnadieu C."/>
            <person name="Jouanno E."/>
            <person name="Lampietro C."/>
            <person name="Louis A."/>
            <person name="Herpin A."/>
            <person name="Echchiki A."/>
            <person name="Berthelot C."/>
            <person name="Parey E."/>
            <person name="Roest-Crollius H."/>
            <person name="Braasch I."/>
            <person name="Postlethwait J."/>
            <person name="Bobe J."/>
            <person name="Montfort J."/>
            <person name="Bouchez O."/>
            <person name="Begum T."/>
            <person name="Mejri S."/>
            <person name="Adams A."/>
            <person name="Chen W.-J."/>
            <person name="Guiguen Y."/>
        </authorList>
    </citation>
    <scope>NUCLEOTIDE SEQUENCE</scope>
    <source>
        <tissue evidence="3">Blood</tissue>
    </source>
</reference>
<dbReference type="GO" id="GO:0005829">
    <property type="term" value="C:cytosol"/>
    <property type="evidence" value="ECO:0007669"/>
    <property type="project" value="TreeGrafter"/>
</dbReference>
<feature type="domain" description="Glycolipid transfer protein" evidence="2">
    <location>
        <begin position="206"/>
        <end position="310"/>
    </location>
</feature>
<evidence type="ECO:0000256" key="1">
    <source>
        <dbReference type="SAM" id="MobiDB-lite"/>
    </source>
</evidence>
<dbReference type="EMBL" id="JAERUA010000002">
    <property type="protein sequence ID" value="KAI1903220.1"/>
    <property type="molecule type" value="Genomic_DNA"/>
</dbReference>
<dbReference type="Gene3D" id="1.10.3520.10">
    <property type="entry name" value="Glycolipid transfer protein"/>
    <property type="match status" value="1"/>
</dbReference>
<accession>A0A8T3E3L7</accession>
<dbReference type="PANTHER" id="PTHR10219">
    <property type="entry name" value="GLYCOLIPID TRANSFER PROTEIN-RELATED"/>
    <property type="match status" value="1"/>
</dbReference>
<dbReference type="SUPFAM" id="SSF110004">
    <property type="entry name" value="Glycolipid transfer protein, GLTP"/>
    <property type="match status" value="2"/>
</dbReference>
<comment type="caution">
    <text evidence="3">The sequence shown here is derived from an EMBL/GenBank/DDBJ whole genome shotgun (WGS) entry which is preliminary data.</text>
</comment>